<organism evidence="1 2">
    <name type="scientific">Ligilactobacillus equi DSM 15833 = JCM 10991</name>
    <dbReference type="NCBI Taxonomy" id="1423740"/>
    <lineage>
        <taxon>Bacteria</taxon>
        <taxon>Bacillati</taxon>
        <taxon>Bacillota</taxon>
        <taxon>Bacilli</taxon>
        <taxon>Lactobacillales</taxon>
        <taxon>Lactobacillaceae</taxon>
        <taxon>Ligilactobacillus</taxon>
    </lineage>
</organism>
<evidence type="ECO:0000313" key="1">
    <source>
        <dbReference type="EMBL" id="KRL78102.1"/>
    </source>
</evidence>
<protein>
    <submittedName>
        <fullName evidence="1">Uncharacterized protein</fullName>
    </submittedName>
</protein>
<gene>
    <name evidence="1" type="ORF">FC36_GL001152</name>
</gene>
<dbReference type="PATRIC" id="fig|1423740.3.peg.1242"/>
<comment type="caution">
    <text evidence="1">The sequence shown here is derived from an EMBL/GenBank/DDBJ whole genome shotgun (WGS) entry which is preliminary data.</text>
</comment>
<sequence length="222" mass="26023">MLQVIFSCFNVKNTKQEKNYLGGKIMTKIKVYGPQGQATFEVATATELWQTIDTEVGTNDFIGYKKLPENRKLEWQQELDNIHGIETFLEDAKKRGFIDSFEIEMEPTRAQFFEKYKKFANQKLEEIHQEIVDGVSDVRFNELSKKVVRILTSQHILSAYLKYGYDSDIIVNVSVLFIYYELQHDWYFNTFCAQDRDDFAIEDINEILTEAIEKEISNVPQL</sequence>
<dbReference type="STRING" id="1423740.FC36_GL001152"/>
<proteinExistence type="predicted"/>
<accession>A0A0R1T9M0</accession>
<name>A0A0R1T9M0_9LACO</name>
<dbReference type="AlphaFoldDB" id="A0A0R1T9M0"/>
<evidence type="ECO:0000313" key="2">
    <source>
        <dbReference type="Proteomes" id="UP000051048"/>
    </source>
</evidence>
<dbReference type="EMBL" id="AZFH01000157">
    <property type="protein sequence ID" value="KRL78102.1"/>
    <property type="molecule type" value="Genomic_DNA"/>
</dbReference>
<reference evidence="1 2" key="1">
    <citation type="journal article" date="2015" name="Genome Announc.">
        <title>Expanding the biotechnology potential of lactobacilli through comparative genomics of 213 strains and associated genera.</title>
        <authorList>
            <person name="Sun Z."/>
            <person name="Harris H.M."/>
            <person name="McCann A."/>
            <person name="Guo C."/>
            <person name="Argimon S."/>
            <person name="Zhang W."/>
            <person name="Yang X."/>
            <person name="Jeffery I.B."/>
            <person name="Cooney J.C."/>
            <person name="Kagawa T.F."/>
            <person name="Liu W."/>
            <person name="Song Y."/>
            <person name="Salvetti E."/>
            <person name="Wrobel A."/>
            <person name="Rasinkangas P."/>
            <person name="Parkhill J."/>
            <person name="Rea M.C."/>
            <person name="O'Sullivan O."/>
            <person name="Ritari J."/>
            <person name="Douillard F.P."/>
            <person name="Paul Ross R."/>
            <person name="Yang R."/>
            <person name="Briner A.E."/>
            <person name="Felis G.E."/>
            <person name="de Vos W.M."/>
            <person name="Barrangou R."/>
            <person name="Klaenhammer T.R."/>
            <person name="Caufield P.W."/>
            <person name="Cui Y."/>
            <person name="Zhang H."/>
            <person name="O'Toole P.W."/>
        </authorList>
    </citation>
    <scope>NUCLEOTIDE SEQUENCE [LARGE SCALE GENOMIC DNA]</scope>
    <source>
        <strain evidence="1 2">DSM 15833</strain>
    </source>
</reference>
<dbReference type="Proteomes" id="UP000051048">
    <property type="component" value="Unassembled WGS sequence"/>
</dbReference>